<dbReference type="InterPro" id="IPR058534">
    <property type="entry name" value="YjdF"/>
</dbReference>
<keyword evidence="3" id="KW-1185">Reference proteome</keyword>
<feature type="transmembrane region" description="Helical" evidence="1">
    <location>
        <begin position="43"/>
        <end position="62"/>
    </location>
</feature>
<dbReference type="RefSeq" id="WP_176303522.1">
    <property type="nucleotide sequence ID" value="NZ_JABWCV010000010.1"/>
</dbReference>
<proteinExistence type="predicted"/>
<sequence length="225" mass="26359">MFRIKQVRARLLTLDPFPVWLFAGFLMFWIWLAIAPHYRSDWLLENILVFAAVPILGGLWYLGGVSRLAWLSIFLFLVFHEIGAHYTYSEVPYDQWLRTLLGFSLDQQFGFERNQYDRWVHFLYGLLLFPLMKDLVKRRQPYESVLWHLLPVMLILSHSAFYEIIEWLSVVFFPKELGESYLGAQGDIWDAQKDMALALLGAFIASTLSVSVHYLLVNINSVFSK</sequence>
<protein>
    <submittedName>
        <fullName evidence="2">DUF2238 domain-containing protein</fullName>
    </submittedName>
</protein>
<dbReference type="InterPro" id="IPR014509">
    <property type="entry name" value="YjdF-like"/>
</dbReference>
<keyword evidence="1" id="KW-0472">Membrane</keyword>
<evidence type="ECO:0000256" key="1">
    <source>
        <dbReference type="SAM" id="Phobius"/>
    </source>
</evidence>
<evidence type="ECO:0000313" key="2">
    <source>
        <dbReference type="EMBL" id="NVF14603.1"/>
    </source>
</evidence>
<name>A0A7Y6RD31_9GAMM</name>
<feature type="transmembrane region" description="Helical" evidence="1">
    <location>
        <begin position="145"/>
        <end position="165"/>
    </location>
</feature>
<evidence type="ECO:0000313" key="3">
    <source>
        <dbReference type="Proteomes" id="UP000589984"/>
    </source>
</evidence>
<accession>A0A7Y6RD31</accession>
<dbReference type="Pfam" id="PF09997">
    <property type="entry name" value="DUF2238"/>
    <property type="match status" value="1"/>
</dbReference>
<dbReference type="Proteomes" id="UP000589984">
    <property type="component" value="Unassembled WGS sequence"/>
</dbReference>
<organism evidence="2 3">
    <name type="scientific">Vreelandella maris</name>
    <dbReference type="NCBI Taxonomy" id="2729617"/>
    <lineage>
        <taxon>Bacteria</taxon>
        <taxon>Pseudomonadati</taxon>
        <taxon>Pseudomonadota</taxon>
        <taxon>Gammaproteobacteria</taxon>
        <taxon>Oceanospirillales</taxon>
        <taxon>Halomonadaceae</taxon>
        <taxon>Vreelandella</taxon>
    </lineage>
</organism>
<dbReference type="PIRSF" id="PIRSF020606">
    <property type="entry name" value="UCP020606"/>
    <property type="match status" value="1"/>
</dbReference>
<dbReference type="EMBL" id="JABWCV010000010">
    <property type="protein sequence ID" value="NVF14603.1"/>
    <property type="molecule type" value="Genomic_DNA"/>
</dbReference>
<reference evidence="2 3" key="1">
    <citation type="submission" date="2020-06" db="EMBL/GenBank/DDBJ databases">
        <title>Halomonas sp. QX-1 draft genome sequence.</title>
        <authorList>
            <person name="Qiu X."/>
        </authorList>
    </citation>
    <scope>NUCLEOTIDE SEQUENCE [LARGE SCALE GENOMIC DNA]</scope>
    <source>
        <strain evidence="2 3">QX-1</strain>
    </source>
</reference>
<feature type="transmembrane region" description="Helical" evidence="1">
    <location>
        <begin position="12"/>
        <end position="31"/>
    </location>
</feature>
<dbReference type="AlphaFoldDB" id="A0A7Y6RD31"/>
<keyword evidence="1" id="KW-0812">Transmembrane</keyword>
<keyword evidence="1" id="KW-1133">Transmembrane helix</keyword>
<comment type="caution">
    <text evidence="2">The sequence shown here is derived from an EMBL/GenBank/DDBJ whole genome shotgun (WGS) entry which is preliminary data.</text>
</comment>
<gene>
    <name evidence="2" type="ORF">HUO07_10530</name>
</gene>
<feature type="transmembrane region" description="Helical" evidence="1">
    <location>
        <begin position="195"/>
        <end position="217"/>
    </location>
</feature>